<organism evidence="2 3">
    <name type="scientific">Amphibacillus marinus</name>
    <dbReference type="NCBI Taxonomy" id="872970"/>
    <lineage>
        <taxon>Bacteria</taxon>
        <taxon>Bacillati</taxon>
        <taxon>Bacillota</taxon>
        <taxon>Bacilli</taxon>
        <taxon>Bacillales</taxon>
        <taxon>Bacillaceae</taxon>
        <taxon>Amphibacillus</taxon>
    </lineage>
</organism>
<dbReference type="AlphaFoldDB" id="A0A1H8QC08"/>
<dbReference type="InterPro" id="IPR006059">
    <property type="entry name" value="SBP"/>
</dbReference>
<dbReference type="STRING" id="872970.SAMN04488134_108115"/>
<reference evidence="2 3" key="1">
    <citation type="submission" date="2016-10" db="EMBL/GenBank/DDBJ databases">
        <authorList>
            <person name="de Groot N.N."/>
        </authorList>
    </citation>
    <scope>NUCLEOTIDE SEQUENCE [LARGE SCALE GENOMIC DNA]</scope>
    <source>
        <strain evidence="2 3">CGMCC 1.10434</strain>
    </source>
</reference>
<dbReference type="OrthoDB" id="9782846at2"/>
<accession>A0A1H8QC08</accession>
<dbReference type="Gene3D" id="3.40.190.10">
    <property type="entry name" value="Periplasmic binding protein-like II"/>
    <property type="match status" value="1"/>
</dbReference>
<dbReference type="PANTHER" id="PTHR43649">
    <property type="entry name" value="ARABINOSE-BINDING PROTEIN-RELATED"/>
    <property type="match status" value="1"/>
</dbReference>
<proteinExistence type="predicted"/>
<dbReference type="RefSeq" id="WP_091498457.1">
    <property type="nucleotide sequence ID" value="NZ_FODJ01000008.1"/>
</dbReference>
<feature type="signal peptide" evidence="1">
    <location>
        <begin position="1"/>
        <end position="20"/>
    </location>
</feature>
<keyword evidence="3" id="KW-1185">Reference proteome</keyword>
<feature type="chain" id="PRO_5011749273" evidence="1">
    <location>
        <begin position="21"/>
        <end position="428"/>
    </location>
</feature>
<dbReference type="Proteomes" id="UP000199300">
    <property type="component" value="Unassembled WGS sequence"/>
</dbReference>
<evidence type="ECO:0000313" key="3">
    <source>
        <dbReference type="Proteomes" id="UP000199300"/>
    </source>
</evidence>
<sequence length="428" mass="48451">MKLKGLALCLLTLMVITACGTTNSGNNENEFIFATWAAGEELQEFEEIINQVNENADGEYTVKALSIPSDYYIKLATQISSNNAPDFFWMTQELISRYANLGAITDLTEKLEQSEQLTPDLFYDGVLASATYEDRYYGVPWIANPLMIYYNKDLFDQEGIDHPSPTDPWTWDEFIEVAKELTVIKQDGNGNDYQQFGTVVDGWPNIETFMWAGGGDIIAEDGEDILIDSAESLEGLSILNEILTSGITPSYAQVSSLGSNNVWFEKQRAAMFMGGIQDNFEEKMTRWEEEEQFEIGYTPMPVGQDGEAYAFNWTASTVMSIDQAENPLAYQALEDITLEFFKWKVASPLEGQVERVVEIDPHKEEALETIEQSLLIARSANYIPEWDVINNRLWVDLYTGMLNAPESFDYEAMAKEIADFARNEINKR</sequence>
<gene>
    <name evidence="2" type="ORF">SAMN04488134_108115</name>
</gene>
<dbReference type="CDD" id="cd13585">
    <property type="entry name" value="PBP2_TMBP_like"/>
    <property type="match status" value="1"/>
</dbReference>
<dbReference type="EMBL" id="FODJ01000008">
    <property type="protein sequence ID" value="SEO51742.1"/>
    <property type="molecule type" value="Genomic_DNA"/>
</dbReference>
<keyword evidence="1" id="KW-0732">Signal</keyword>
<name>A0A1H8QC08_9BACI</name>
<evidence type="ECO:0000256" key="1">
    <source>
        <dbReference type="SAM" id="SignalP"/>
    </source>
</evidence>
<keyword evidence="2" id="KW-0813">Transport</keyword>
<evidence type="ECO:0000313" key="2">
    <source>
        <dbReference type="EMBL" id="SEO51742.1"/>
    </source>
</evidence>
<dbReference type="PROSITE" id="PS51257">
    <property type="entry name" value="PROKAR_LIPOPROTEIN"/>
    <property type="match status" value="1"/>
</dbReference>
<dbReference type="SUPFAM" id="SSF53850">
    <property type="entry name" value="Periplasmic binding protein-like II"/>
    <property type="match status" value="1"/>
</dbReference>
<dbReference type="Pfam" id="PF01547">
    <property type="entry name" value="SBP_bac_1"/>
    <property type="match status" value="1"/>
</dbReference>
<dbReference type="InterPro" id="IPR050490">
    <property type="entry name" value="Bact_solute-bd_prot1"/>
</dbReference>
<protein>
    <submittedName>
        <fullName evidence="2">Multiple sugar transport system substrate-binding protein</fullName>
    </submittedName>
</protein>
<keyword evidence="2" id="KW-0762">Sugar transport</keyword>
<dbReference type="PANTHER" id="PTHR43649:SF12">
    <property type="entry name" value="DIACETYLCHITOBIOSE BINDING PROTEIN DASA"/>
    <property type="match status" value="1"/>
</dbReference>